<dbReference type="PROSITE" id="PS50043">
    <property type="entry name" value="HTH_LUXR_2"/>
    <property type="match status" value="1"/>
</dbReference>
<dbReference type="Gene3D" id="3.40.50.300">
    <property type="entry name" value="P-loop containing nucleotide triphosphate hydrolases"/>
    <property type="match status" value="1"/>
</dbReference>
<keyword evidence="1" id="KW-0805">Transcription regulation</keyword>
<accession>A0A246F7W5</accession>
<dbReference type="InterPro" id="IPR027417">
    <property type="entry name" value="P-loop_NTPase"/>
</dbReference>
<dbReference type="PANTHER" id="PTHR44688:SF16">
    <property type="entry name" value="DNA-BINDING TRANSCRIPTIONAL ACTIVATOR DEVR_DOSR"/>
    <property type="match status" value="1"/>
</dbReference>
<dbReference type="InterPro" id="IPR059106">
    <property type="entry name" value="WHD_MalT"/>
</dbReference>
<organism evidence="5 6">
    <name type="scientific">Pseudomonas nitroreducens</name>
    <dbReference type="NCBI Taxonomy" id="46680"/>
    <lineage>
        <taxon>Bacteria</taxon>
        <taxon>Pseudomonadati</taxon>
        <taxon>Pseudomonadota</taxon>
        <taxon>Gammaproteobacteria</taxon>
        <taxon>Pseudomonadales</taxon>
        <taxon>Pseudomonadaceae</taxon>
        <taxon>Pseudomonas</taxon>
    </lineage>
</organism>
<keyword evidence="2" id="KW-0238">DNA-binding</keyword>
<dbReference type="PRINTS" id="PR00038">
    <property type="entry name" value="HTHLUXR"/>
</dbReference>
<gene>
    <name evidence="5" type="ORF">CEG18_15070</name>
</gene>
<protein>
    <submittedName>
        <fullName evidence="5">ATP-dependent transcriptional regulator</fullName>
    </submittedName>
</protein>
<comment type="caution">
    <text evidence="5">The sequence shown here is derived from an EMBL/GenBank/DDBJ whole genome shotgun (WGS) entry which is preliminary data.</text>
</comment>
<dbReference type="SUPFAM" id="SSF46894">
    <property type="entry name" value="C-terminal effector domain of the bipartite response regulators"/>
    <property type="match status" value="1"/>
</dbReference>
<dbReference type="InterPro" id="IPR011990">
    <property type="entry name" value="TPR-like_helical_dom_sf"/>
</dbReference>
<evidence type="ECO:0000256" key="1">
    <source>
        <dbReference type="ARBA" id="ARBA00023015"/>
    </source>
</evidence>
<dbReference type="EMBL" id="NJBA01000005">
    <property type="protein sequence ID" value="OWP49760.1"/>
    <property type="molecule type" value="Genomic_DNA"/>
</dbReference>
<dbReference type="Pfam" id="PF17874">
    <property type="entry name" value="TPR_MalT"/>
    <property type="match status" value="1"/>
</dbReference>
<dbReference type="SUPFAM" id="SSF48452">
    <property type="entry name" value="TPR-like"/>
    <property type="match status" value="1"/>
</dbReference>
<dbReference type="InterPro" id="IPR041617">
    <property type="entry name" value="TPR_MalT"/>
</dbReference>
<dbReference type="Gene3D" id="1.25.40.10">
    <property type="entry name" value="Tetratricopeptide repeat domain"/>
    <property type="match status" value="1"/>
</dbReference>
<evidence type="ECO:0000256" key="3">
    <source>
        <dbReference type="ARBA" id="ARBA00023163"/>
    </source>
</evidence>
<dbReference type="Gene3D" id="1.10.10.10">
    <property type="entry name" value="Winged helix-like DNA-binding domain superfamily/Winged helix DNA-binding domain"/>
    <property type="match status" value="1"/>
</dbReference>
<name>A0A246F7W5_PSENT</name>
<evidence type="ECO:0000313" key="6">
    <source>
        <dbReference type="Proteomes" id="UP000198145"/>
    </source>
</evidence>
<dbReference type="InterPro" id="IPR036388">
    <property type="entry name" value="WH-like_DNA-bd_sf"/>
</dbReference>
<dbReference type="GO" id="GO:0003677">
    <property type="term" value="F:DNA binding"/>
    <property type="evidence" value="ECO:0007669"/>
    <property type="project" value="UniProtKB-KW"/>
</dbReference>
<dbReference type="CDD" id="cd06170">
    <property type="entry name" value="LuxR_C_like"/>
    <property type="match status" value="1"/>
</dbReference>
<dbReference type="Pfam" id="PF25873">
    <property type="entry name" value="WHD_MalT"/>
    <property type="match status" value="1"/>
</dbReference>
<dbReference type="SMART" id="SM00421">
    <property type="entry name" value="HTH_LUXR"/>
    <property type="match status" value="1"/>
</dbReference>
<evidence type="ECO:0000259" key="4">
    <source>
        <dbReference type="PROSITE" id="PS50043"/>
    </source>
</evidence>
<dbReference type="InterPro" id="IPR016032">
    <property type="entry name" value="Sig_transdc_resp-reg_C-effctor"/>
</dbReference>
<reference evidence="5 6" key="1">
    <citation type="submission" date="2017-06" db="EMBL/GenBank/DDBJ databases">
        <title>Draft genome of Pseudomonas nitroreducens DF05.</title>
        <authorList>
            <person name="Iyer R."/>
        </authorList>
    </citation>
    <scope>NUCLEOTIDE SEQUENCE [LARGE SCALE GENOMIC DNA]</scope>
    <source>
        <strain evidence="5 6">DF05</strain>
    </source>
</reference>
<dbReference type="Pfam" id="PF00196">
    <property type="entry name" value="GerE"/>
    <property type="match status" value="1"/>
</dbReference>
<dbReference type="RefSeq" id="WP_088418335.1">
    <property type="nucleotide sequence ID" value="NZ_NJBA01000005.1"/>
</dbReference>
<dbReference type="PROSITE" id="PS00622">
    <property type="entry name" value="HTH_LUXR_1"/>
    <property type="match status" value="1"/>
</dbReference>
<proteinExistence type="predicted"/>
<dbReference type="PANTHER" id="PTHR44688">
    <property type="entry name" value="DNA-BINDING TRANSCRIPTIONAL ACTIVATOR DEVR_DOSR"/>
    <property type="match status" value="1"/>
</dbReference>
<dbReference type="GO" id="GO:0006355">
    <property type="term" value="P:regulation of DNA-templated transcription"/>
    <property type="evidence" value="ECO:0007669"/>
    <property type="project" value="InterPro"/>
</dbReference>
<dbReference type="InterPro" id="IPR000792">
    <property type="entry name" value="Tscrpt_reg_LuxR_C"/>
</dbReference>
<dbReference type="AlphaFoldDB" id="A0A246F7W5"/>
<feature type="domain" description="HTH luxR-type" evidence="4">
    <location>
        <begin position="733"/>
        <end position="798"/>
    </location>
</feature>
<dbReference type="Proteomes" id="UP000198145">
    <property type="component" value="Unassembled WGS sequence"/>
</dbReference>
<evidence type="ECO:0000256" key="2">
    <source>
        <dbReference type="ARBA" id="ARBA00023125"/>
    </source>
</evidence>
<keyword evidence="3" id="KW-0804">Transcription</keyword>
<evidence type="ECO:0000313" key="5">
    <source>
        <dbReference type="EMBL" id="OWP49760.1"/>
    </source>
</evidence>
<sequence>MQGLGVNLSWVKTPVVVPELPEHHVSRPELVDALRGSRHRLILLSTPAGYGKTVLLDETFASSTPAEQVLWLRLGGRSLSLVELTDWLATALGLSSNPGSAALLRHFAKPGRPVRLVLDDLPGDLSIELNNWFEHLLNLPESHLRLTITSRQRPAWNLPRLLLRGELLELDATMLGMSRQHFDRLCDGLAGPLDAVERESLWARSGGWWGGVCLLLAGRAQGARLLGDYLEHEVLVRLSGEERHLFYGLCHLPRFSTELCAQLWEGRSSAQLLQRLRQQQVFVQPIEGLDHWYRIHPLVAVALQPMLDPAELARLRLQSCRLLSVAGQLHEAIDQALQAQQPEVAATYMERLQPTWQLTDRYLQRVLDWRRQLPQELLESTAGLIDLSTLALLFSGRIDEALASLEPLGRFLPAASAAENQRLLAHWQALRGGLYACQGQHAVAELHCREALLHLREDAQDGLLRLLCQFSLERTLMAAGRIEEAGQVLQAALEQVRRRGCLDSEALLQGDQLRLLMLRGETGLAELLLEDALAARVTAQIESDPLLGRLLFIQAELALLSGRTDEAERGFLVGLQHTRDCSAPFILQGYLGLAEVASRRGDPLTAQLQLHRGEQAMHYGRVEDLCYRPALALQRLRGLARQGDWLALLDGARRLVGDYPLGSGVPASLPPTLPQEAQLLAARAEYRLGRFEQARHRLQQCLGDHSGFAFECLRCEARQLLDRLAEQAPEEEDWVFHEELTGRESAVLGLLAEGLSNQEIADSLYLSVNTVKYHAKNINAKLGVTRRTQAIACAKARGLLA</sequence>